<dbReference type="Proteomes" id="UP000244090">
    <property type="component" value="Unassembled WGS sequence"/>
</dbReference>
<evidence type="ECO:0000313" key="3">
    <source>
        <dbReference type="Proteomes" id="UP000244090"/>
    </source>
</evidence>
<evidence type="ECO:0008006" key="4">
    <source>
        <dbReference type="Google" id="ProtNLM"/>
    </source>
</evidence>
<comment type="caution">
    <text evidence="2">The sequence shown here is derived from an EMBL/GenBank/DDBJ whole genome shotgun (WGS) entry which is preliminary data.</text>
</comment>
<dbReference type="AlphaFoldDB" id="A0A2T6C3J5"/>
<proteinExistence type="predicted"/>
<evidence type="ECO:0000256" key="1">
    <source>
        <dbReference type="SAM" id="SignalP"/>
    </source>
</evidence>
<evidence type="ECO:0000313" key="2">
    <source>
        <dbReference type="EMBL" id="PTX62874.1"/>
    </source>
</evidence>
<organism evidence="2 3">
    <name type="scientific">Kordia periserrulae</name>
    <dbReference type="NCBI Taxonomy" id="701523"/>
    <lineage>
        <taxon>Bacteria</taxon>
        <taxon>Pseudomonadati</taxon>
        <taxon>Bacteroidota</taxon>
        <taxon>Flavobacteriia</taxon>
        <taxon>Flavobacteriales</taxon>
        <taxon>Flavobacteriaceae</taxon>
        <taxon>Kordia</taxon>
    </lineage>
</organism>
<protein>
    <recommendedName>
        <fullName evidence="4">Secreted protein</fullName>
    </recommendedName>
</protein>
<feature type="chain" id="PRO_5015426218" description="Secreted protein" evidence="1">
    <location>
        <begin position="22"/>
        <end position="226"/>
    </location>
</feature>
<gene>
    <name evidence="2" type="ORF">C8N46_102274</name>
</gene>
<dbReference type="RefSeq" id="WP_108113854.1">
    <property type="nucleotide sequence ID" value="NZ_QBKT01000002.1"/>
</dbReference>
<name>A0A2T6C3J5_9FLAO</name>
<sequence>MKILKNIKFALVFLISLNTFASSNYDNCTTNKIKKAELVDKMAADDDVASVVANLAVLSILESTKEELDLKGPGYDIDYERTTEAINAKVANVKASFPEFYDLSKKERRDVLNDVAKRSSKIKNTLICVIGGTSGVFTVCGINAGSWALKKYAACMAAGGLIDIALEILSDGANTVELPEEIAAENRVCLRFALRITRQEAINIASCIFTGLAGEFATCGTVYLLS</sequence>
<keyword evidence="1" id="KW-0732">Signal</keyword>
<dbReference type="OrthoDB" id="1456788at2"/>
<keyword evidence="3" id="KW-1185">Reference proteome</keyword>
<accession>A0A2T6C3J5</accession>
<reference evidence="2 3" key="1">
    <citation type="submission" date="2018-04" db="EMBL/GenBank/DDBJ databases">
        <title>Genomic Encyclopedia of Archaeal and Bacterial Type Strains, Phase II (KMG-II): from individual species to whole genera.</title>
        <authorList>
            <person name="Goeker M."/>
        </authorList>
    </citation>
    <scope>NUCLEOTIDE SEQUENCE [LARGE SCALE GENOMIC DNA]</scope>
    <source>
        <strain evidence="2 3">DSM 25731</strain>
    </source>
</reference>
<dbReference type="EMBL" id="QBKT01000002">
    <property type="protein sequence ID" value="PTX62874.1"/>
    <property type="molecule type" value="Genomic_DNA"/>
</dbReference>
<feature type="signal peptide" evidence="1">
    <location>
        <begin position="1"/>
        <end position="21"/>
    </location>
</feature>